<dbReference type="SUPFAM" id="SSF53720">
    <property type="entry name" value="ALDH-like"/>
    <property type="match status" value="1"/>
</dbReference>
<gene>
    <name evidence="8" type="ORF">ACFPZN_06870</name>
</gene>
<dbReference type="InterPro" id="IPR016163">
    <property type="entry name" value="Ald_DH_C"/>
</dbReference>
<evidence type="ECO:0000313" key="9">
    <source>
        <dbReference type="Proteomes" id="UP001596074"/>
    </source>
</evidence>
<dbReference type="PROSITE" id="PS00070">
    <property type="entry name" value="ALDEHYDE_DEHYDR_CYS"/>
    <property type="match status" value="1"/>
</dbReference>
<dbReference type="InterPro" id="IPR015590">
    <property type="entry name" value="Aldehyde_DH_dom"/>
</dbReference>
<dbReference type="RefSeq" id="WP_378280947.1">
    <property type="nucleotide sequence ID" value="NZ_JBHSON010000007.1"/>
</dbReference>
<evidence type="ECO:0000256" key="2">
    <source>
        <dbReference type="ARBA" id="ARBA00023002"/>
    </source>
</evidence>
<dbReference type="EMBL" id="JBHSON010000007">
    <property type="protein sequence ID" value="MFC5745324.1"/>
    <property type="molecule type" value="Genomic_DNA"/>
</dbReference>
<protein>
    <recommendedName>
        <fullName evidence="3">aldehyde dehydrogenase (NAD(+))</fullName>
        <ecNumber evidence="3">1.2.1.3</ecNumber>
    </recommendedName>
</protein>
<dbReference type="Pfam" id="PF00171">
    <property type="entry name" value="Aldedh"/>
    <property type="match status" value="1"/>
</dbReference>
<comment type="similarity">
    <text evidence="1 6">Belongs to the aldehyde dehydrogenase family.</text>
</comment>
<sequence length="485" mass="50628">MTATTEDAREITVDDRAHIYLDGKWVEPTGEQDLVAVTNSGSGEVLAKVAQASMADVDRAVQAARLATERWSSSSVAERAALLERLADEIEARADEIACTVALEVGTPLRMSRLLQVGLPLSVLRGYAADVRELELEQTIGNSLVHRTPVGVVGAITPWNYPLHQIAAKLGAAIAAGCGTVLKPANVAPLSAFILAEAADAAGVPAGLLNVVTGEGPGVGEAIAGHRDVGIVSFTGSTRAGARVAAVAAANITKVALELGGKSASIIAEDADLTTAVKASVRHAFTNSGQTCTAWTRMIVPRSRLVEVDELVAAEMAKMPVTHPLAEGARLGPLASAAQKRTVEDYLEVARAEGLREIARGSVDDLGHEGGYYVAPVAYSDVPRGSRLAQEEIFGPVLVIVGHDGIDDAVAIANDSDYGLAGGVWSADEERAVAIAKRIRTGQIDINGARFNPRAPFGGFGRSGIGRELGRFGIEEFLEVSAIQQ</sequence>
<evidence type="ECO:0000256" key="3">
    <source>
        <dbReference type="ARBA" id="ARBA00024226"/>
    </source>
</evidence>
<dbReference type="InterPro" id="IPR016162">
    <property type="entry name" value="Ald_DH_N"/>
</dbReference>
<organism evidence="8 9">
    <name type="scientific">Actinomadura rugatobispora</name>
    <dbReference type="NCBI Taxonomy" id="1994"/>
    <lineage>
        <taxon>Bacteria</taxon>
        <taxon>Bacillati</taxon>
        <taxon>Actinomycetota</taxon>
        <taxon>Actinomycetes</taxon>
        <taxon>Streptosporangiales</taxon>
        <taxon>Thermomonosporaceae</taxon>
        <taxon>Actinomadura</taxon>
    </lineage>
</organism>
<dbReference type="Gene3D" id="3.40.605.10">
    <property type="entry name" value="Aldehyde Dehydrogenase, Chain A, domain 1"/>
    <property type="match status" value="1"/>
</dbReference>
<keyword evidence="9" id="KW-1185">Reference proteome</keyword>
<dbReference type="CDD" id="cd07138">
    <property type="entry name" value="ALDH_CddD_SSP0762"/>
    <property type="match status" value="1"/>
</dbReference>
<keyword evidence="2 6" id="KW-0560">Oxidoreductase</keyword>
<dbReference type="Gene3D" id="3.40.309.10">
    <property type="entry name" value="Aldehyde Dehydrogenase, Chain A, domain 2"/>
    <property type="match status" value="1"/>
</dbReference>
<feature type="domain" description="Aldehyde dehydrogenase" evidence="7">
    <location>
        <begin position="25"/>
        <end position="482"/>
    </location>
</feature>
<comment type="catalytic activity">
    <reaction evidence="4">
        <text>an aldehyde + NAD(+) + H2O = a carboxylate + NADH + 2 H(+)</text>
        <dbReference type="Rhea" id="RHEA:16185"/>
        <dbReference type="ChEBI" id="CHEBI:15377"/>
        <dbReference type="ChEBI" id="CHEBI:15378"/>
        <dbReference type="ChEBI" id="CHEBI:17478"/>
        <dbReference type="ChEBI" id="CHEBI:29067"/>
        <dbReference type="ChEBI" id="CHEBI:57540"/>
        <dbReference type="ChEBI" id="CHEBI:57945"/>
        <dbReference type="EC" id="1.2.1.3"/>
    </reaction>
</comment>
<proteinExistence type="inferred from homology"/>
<comment type="caution">
    <text evidence="8">The sequence shown here is derived from an EMBL/GenBank/DDBJ whole genome shotgun (WGS) entry which is preliminary data.</text>
</comment>
<dbReference type="PROSITE" id="PS00687">
    <property type="entry name" value="ALDEHYDE_DEHYDR_GLU"/>
    <property type="match status" value="1"/>
</dbReference>
<evidence type="ECO:0000256" key="6">
    <source>
        <dbReference type="RuleBase" id="RU003345"/>
    </source>
</evidence>
<evidence type="ECO:0000256" key="1">
    <source>
        <dbReference type="ARBA" id="ARBA00009986"/>
    </source>
</evidence>
<dbReference type="InterPro" id="IPR016160">
    <property type="entry name" value="Ald_DH_CS_CYS"/>
</dbReference>
<accession>A0ABW0ZPW9</accession>
<evidence type="ECO:0000256" key="5">
    <source>
        <dbReference type="PROSITE-ProRule" id="PRU10007"/>
    </source>
</evidence>
<reference evidence="9" key="1">
    <citation type="journal article" date="2019" name="Int. J. Syst. Evol. Microbiol.">
        <title>The Global Catalogue of Microorganisms (GCM) 10K type strain sequencing project: providing services to taxonomists for standard genome sequencing and annotation.</title>
        <authorList>
            <consortium name="The Broad Institute Genomics Platform"/>
            <consortium name="The Broad Institute Genome Sequencing Center for Infectious Disease"/>
            <person name="Wu L."/>
            <person name="Ma J."/>
        </authorList>
    </citation>
    <scope>NUCLEOTIDE SEQUENCE [LARGE SCALE GENOMIC DNA]</scope>
    <source>
        <strain evidence="9">KCTC 42087</strain>
    </source>
</reference>
<dbReference type="PANTHER" id="PTHR42804:SF1">
    <property type="entry name" value="ALDEHYDE DEHYDROGENASE-RELATED"/>
    <property type="match status" value="1"/>
</dbReference>
<dbReference type="Proteomes" id="UP001596074">
    <property type="component" value="Unassembled WGS sequence"/>
</dbReference>
<dbReference type="InterPro" id="IPR016161">
    <property type="entry name" value="Ald_DH/histidinol_DH"/>
</dbReference>
<evidence type="ECO:0000313" key="8">
    <source>
        <dbReference type="EMBL" id="MFC5745324.1"/>
    </source>
</evidence>
<dbReference type="InterPro" id="IPR029510">
    <property type="entry name" value="Ald_DH_CS_GLU"/>
</dbReference>
<name>A0ABW0ZPW9_9ACTN</name>
<evidence type="ECO:0000259" key="7">
    <source>
        <dbReference type="Pfam" id="PF00171"/>
    </source>
</evidence>
<evidence type="ECO:0000256" key="4">
    <source>
        <dbReference type="ARBA" id="ARBA00049194"/>
    </source>
</evidence>
<dbReference type="PANTHER" id="PTHR42804">
    <property type="entry name" value="ALDEHYDE DEHYDROGENASE"/>
    <property type="match status" value="1"/>
</dbReference>
<feature type="active site" evidence="5">
    <location>
        <position position="258"/>
    </location>
</feature>
<dbReference type="EC" id="1.2.1.3" evidence="3"/>